<dbReference type="InterPro" id="IPR023213">
    <property type="entry name" value="CAT-like_dom_sf"/>
</dbReference>
<feature type="domain" description="Carrier" evidence="7">
    <location>
        <begin position="1609"/>
        <end position="1683"/>
    </location>
</feature>
<dbReference type="Pfam" id="PF00501">
    <property type="entry name" value="AMP-binding"/>
    <property type="match status" value="4"/>
</dbReference>
<dbReference type="InterPro" id="IPR001242">
    <property type="entry name" value="Condensation_dom"/>
</dbReference>
<feature type="region of interest" description="Disordered" evidence="6">
    <location>
        <begin position="4726"/>
        <end position="4746"/>
    </location>
</feature>
<dbReference type="Gene3D" id="2.30.38.10">
    <property type="entry name" value="Luciferase, Domain 3"/>
    <property type="match status" value="4"/>
</dbReference>
<evidence type="ECO:0000256" key="4">
    <source>
        <dbReference type="ARBA" id="ARBA00022737"/>
    </source>
</evidence>
<sequence length="4812" mass="508428">MTAASIDALTPWARSPVRVVEERSWSRLFEARAAEHPEATAVVCEDDAVSYRELDERANRMARLLRARGVGAEDVVGLALPRTPELVASVLAVLKAGAVFLPLDLDHPADRIAYLLGDSGAELVLTTSELAGELPPGTAVIVVDAPATAAELAGHRGDDLDDAEVGGPIGLDRAAYLIYTSGSTGRPKGAVLTHEGIGSLVATAVDRLGVDADSRVAQFASIGFDVAVWDLTMSLCVGGTVVLVPAHRRVAGPELTDYLVAHGVTHMILPPSLVAALPEQARLPDGAVLVVGTETVPPEVIRRWTGPLRVVTAYGLTEATVNSTLWTADADWSGPAPIGRPDPNTHAYVLDEMLRPVGVGEVGELYIAGRGLARGYRGRHALTASRFVADLFAADGARMYRTGDRARWRPDGTLDFLGRADQQVKLRGHRIEPGEVETALLAQPGVTQAAVVVREDHPGRRMLVGYVVLDATAAEPARVRARLADALPAHMVPTVLVPLPGGLPMTPNGKLDREALPAPLIGPGGGRAPRDEAERQWCRRLADALDLPEVGPEDDFFALGGDSITAVRVLRAAHEDGLRVRVRELMELRTPEALAAHHPTAAPQAPSEAVDDLAPLLDPQVAAQVADRYGVEPGAVFPASPLQAGLYVQSLFEGAEDLDPYTAQHVFELDRRLDPARLRRACAALLDRHPFLRAGLTGDRVPQPVQVVLRTATVPVEEIALDDLPLDGALERLTAVAAEHRARRFDLAAPPLFRIVLAHLPDGRSRLVLTQHLTAWDGWSHHIVLEELFTLLAHDGADPGLGTPPSHLDHPRWLAGRDRPAVEAAWREVLAGLDGATLVAGPQHAATAAVLPSTVELELPAEADAALRAGARALGVTVNTVLNAAWAITLGGLTGRTDVVFGITVAGRPAELPGSDRSIGQFLNTVPARVRLDPAEPVGVLLHRIQEERAGLVEHEHAGLADIQRAAGQETLFDTLFVLQNFPKLAPSALDAAGARYVDYADATHYPLALVVAPDAGMHCTLQYRPDVLDRSAAAALLDRFAVTARRLLEAVDEPVGRVDVLADGETAALRAGWSVTERDLADETVAEHLARVAAAAPHDTALVCGAHRLTFGELAARVDRIARLLLDRFDGAGGAERIVALALPRSTDLVAAVFAVLRTGAAYLPLDLELPVARLRTIVDDARPACVVTLTGDDPGLGVPTVRLDDPAVVAELAALPAGPLAAEAPGSAPGTPGRLEHPAYLMYTSGSTGTPKGVLTPHRGLTNMLANYRAEIVPRALAGTGGRRLRVAHTTAFSFDMSWDELLWLVDGHELHLCDEQLRRDAHRLVELCRAERIDVVNVTPTYARALLDGGLLDGTHAPALVLLGGEAATESVWTALREAPRTDGYNLYGPTEYTINALGAGVDGSATCTVGRPVHNTRVHLLDGALRPVLDGSPGELYLAGTGLARGYHDRPGLTAERFVADPFAREPGARMYRTGDLARRRPDGSIDFLGRTDDQVKVRGYRIELGEIVAALEAHPLVAQAAVTVDSTTAAGGSVLTRLAAYVVPADADAGAPAARLRSHLATVLPAHMVPAALAAVPALPLTTNGKLDTRALPAPVYTGGGSRPPRTGPERVLCALFAELLGASDVGADDDFFVLGGDSIASITLVGRARERGLVLTPRQVFTGRTPEALALVAGVEDTPAPARPPVGPLELVELDLTALGALRERFADLTDVWPLSPLQSGLYFQAVYDDTGALDLYTGQTAFELDHRVDLARLRGATQLLQLRHPTLRCAFVETGDGAVHQVVRAAAADPVTEHDLSALEPAAAAARAAEIAQADRTRRFDLAEPPLFRMSLLRLPGGTDRLLATYHLLAWDGWSHSTLFDQLFTLYAGGSPKALPPAGSYPEHLRWLAEQDADAARAAWADALAGLEEPTLVRTALPAGSPATATIPDRTAITLPAAASEVLRDGARRSGVTLNTVLNAAWALVLGALTGRDEVVFGTTVAGRPPELAGAEHVVGQFLNTVPTRVRTDPAEAVGAFLRRLQDERLALADHEFLGLGAVQRASGHPVLFDTLFVLQNFGDIPQDTLTAAGVVGRHHVDATHYPLVLIATPGAELGLTLEHDAATTADAAGTLLRRVAAVAAALADGADRPLGRIDLLAPGERTAFAQEWAAAERPLATDSVAEALAGTAAHRAGSTALVCGADRLSFTELDERVNRFTRLLLARGAGPERVVGLALPRGTDMVAALFATLRTGAAYLPLDLEHPARRLAVMLADAEPVCVLSVGDAAALLPADAPVVRLDDPAVLAELAAASPASLVDEERPGFAADDPDRLEHPAYLIYTSGSTGTPKGVLTPYRGLTNMLANHRAEIFGPVVAAAGRRLRIAHTVSFAFDMSWEELLWLVEGHEVHVCDEELRRDARKLVDYCRDQRIDVVNVTPTFARALLDEGLLDGPHRPSLVLLGGEAVTDSVWAALRDADGVTGYNLYGPTEYTINTLGGGTTDSATPTVGRPIHNTRGYVLDRALRPVPVGCPGELYIAGAGLARGYHRRAALSAERFVADPFAAVPGGRMYRTGDLVRRRPDGNVDFLGRTDDQVKIRGYRIEPGEIVGALESLEQVAHAAVVVHTHRPSGHKRLAGYLVPADPAADAAALVAVVREALTERLPAHMVPAALVAVPELPLTVNGKLDAAALPEPAFTSSRPRRAPRTEAERLLCEVFAQLLGVADVGVDDDFFELGGDSIVSIGLVGQARRRGLAISPRLVFERRTPAALACAAESAPTAHRAPDPGVGRVPPVPILAGLRDEAVGIDGFFQSLCVQTPAGADAAALTVLLQGLLDRHDLLRARLDRADDWAMHVPGPGAVPAADVLTTVAAPDDPAALSALLDECEQQAVRRLSPDRGTVLQAVFVDPGAGSSRRGRLLLVAHHVVVDGVSWRILAEDLAEMWRQHRAGDPVAPEPVPGSFRGWAEALHREAARAQRVEEVPRWRAELDPDGLCPVGDRPLDPARDTIGSTRSLTTTVAPAVVGRLLGEVPAAFGGTVNDVLLTALALALRGDRTDTAVLVDLEGHGREAAAVDEGIDLSRTVGWFTTIAPVRLDPGPVTWAGFLAGGAPMAAAAKRIRTRVESRPDRGIGYAAVRRLHPDRAQAWEGTAEPSVLFNYLGRFGTGDDAAGRDWAPAPERPALGERADPTTAAGYPLEINAEVTDGAAGPQLSATFTWPAGVLTGAAVTAIADRWSAALQALAAHAPGPGEWGPSPVDFPLVALDQADVDALVAAVPGGPADVWPLTPLQQGMYFHSRYHEHSAADPDGYIVQYVLELAGPLTPDQLRTALAALTDRHPALRASFHETADGGLVQAVARSVEVPLRVERWTDAAAAERVADEERSRALRLDRAPLLRVALVGDAVPDHPDARHQVILTLHHLVADGWSLPVLFEDLLASVRARTEGRDLAPVPSYREYLRWLTAQDSGRTRAAWQRALEGVTEPTVLGTALPADAVPVAPAALTATVPVALTGALTAVARDRGLTLNTLVSGAWALALGAATGRDDLVFGAVVSGRDADVPGIDSQVGLFINTVPVRVRWSPADRLADVLLRHQREQADLLGHQYLGLAEVQSLVGAEQLFDVLFVFENFPPGADEERPGELRITGTGESVEARTHFAATLQVFPGAELALRLQYDQRRVAPERARRLHEVFVSVLGQLAADPDRAVGALALLAPEERSALEAGWAATEHPVPALTVAELLAERAAAEPDSVALVCNGEQLTFAGLDARVNRLARLLLARGAGPERTIALAMPRSLDTVVALFAVLRTGAAYLPLDLDHPAERWAVMLDDARPVCVLADATGAARLPAGTAAVVGLHEPATAGELAATSAAPLAPAELGAFAPGTPGRLEHPAYLIYTSGSTGRPKGVLTPYRGLTNMLVNHRAAIFEPTLDRTGGRRLRIAHTVSFSFDMSWEELLWLVEGHEVHVCDEELRRDAQLLVAYCAEQRVDVVNVTPTYARTLLDGALLDGPHRPPLVLLGGEAVTESVWSQLRDTDGVTGYNLYGPTEYTINTLGGGTTDSATPTVGTPILNTRAYILDSALRPVPPGSPGELYIAGAGLARGYHDRPGQTAERFVADPHAAGPGGRMYRTGDLVVQRADGNIDFLGRTDDQVKIRGYRIEPGEIVATLERHPEVAQAAVTVHRRGEAGIAHLAAYVVPAGSADRGALAAAVRADLGARLPQHMVPTTIDVLDELPLTVNGKLDTAALPAPELTGSRDHRPPRTDAERTLCELIGRLLGVPEVGLDDDFFELGGDSISSIALVSQARRQGLAFRPRDVRAARTVEALAALGAASGEAASGEAASGAAAAAAHDRGTGRVPATPIVGWLAELAGPTGDIGAFHQAVTLQTPAGADAAALLPVLQALLDHHDLLRARLHRGPDGWELEVPEPGAVRAEDVLSVAVPAPGTDTAAAVEEERLRAADRLDPDRGTVLRAVLLDRGPAEPGILLLVAHHLVVDGVSWRILTEDVAEAWAQQAAGGPISLPAVATSFRTWARGLADAGRRGDRADELPDWSAVARTAPGGFARVPLNPARDTAGTVRERTLVLPAEWAAPLLSSVPAALGATINDVLLGGLAVAAAEWRRRTGRDPGDGTLVALEGHGREEHVGDVDLTRTVGWFTTAFPVHLPVGPGAWPAVAAGDPNAVGGVVGGVGTRLCAVADGGLGYGVLRHLDPRARADLARAAPPELQFNYLGRYSGEPDPASGHDWRTPPGLDPLTGGRGDGTPVGYPLVVDVLAVDAAGRPELHASWEWPAALFTADEVPALAELWFEALRGVVRAAAAGPDGG</sequence>
<feature type="domain" description="Carrier" evidence="7">
    <location>
        <begin position="528"/>
        <end position="602"/>
    </location>
</feature>
<dbReference type="Gene3D" id="1.10.1200.10">
    <property type="entry name" value="ACP-like"/>
    <property type="match status" value="2"/>
</dbReference>
<dbReference type="Pfam" id="PF13193">
    <property type="entry name" value="AMP-binding_C"/>
    <property type="match status" value="4"/>
</dbReference>
<protein>
    <submittedName>
        <fullName evidence="8">Amino acid adenylation domain-containing protein</fullName>
    </submittedName>
</protein>
<keyword evidence="4" id="KW-0677">Repeat</keyword>
<dbReference type="InterPro" id="IPR025110">
    <property type="entry name" value="AMP-bd_C"/>
</dbReference>
<dbReference type="InterPro" id="IPR000873">
    <property type="entry name" value="AMP-dep_synth/lig_dom"/>
</dbReference>
<evidence type="ECO:0000313" key="9">
    <source>
        <dbReference type="Proteomes" id="UP000505377"/>
    </source>
</evidence>
<evidence type="ECO:0000256" key="1">
    <source>
        <dbReference type="ARBA" id="ARBA00001957"/>
    </source>
</evidence>
<dbReference type="PANTHER" id="PTHR45527:SF1">
    <property type="entry name" value="FATTY ACID SYNTHASE"/>
    <property type="match status" value="1"/>
</dbReference>
<feature type="domain" description="Carrier" evidence="7">
    <location>
        <begin position="2690"/>
        <end position="2764"/>
    </location>
</feature>
<dbReference type="NCBIfam" id="TIGR01733">
    <property type="entry name" value="AA-adenyl-dom"/>
    <property type="match status" value="4"/>
</dbReference>
<dbReference type="FunFam" id="3.40.50.980:FF:000001">
    <property type="entry name" value="Non-ribosomal peptide synthetase"/>
    <property type="match status" value="1"/>
</dbReference>
<evidence type="ECO:0000313" key="8">
    <source>
        <dbReference type="EMBL" id="QJY47670.1"/>
    </source>
</evidence>
<dbReference type="GO" id="GO:0003824">
    <property type="term" value="F:catalytic activity"/>
    <property type="evidence" value="ECO:0007669"/>
    <property type="project" value="InterPro"/>
</dbReference>
<dbReference type="GO" id="GO:0005829">
    <property type="term" value="C:cytosol"/>
    <property type="evidence" value="ECO:0007669"/>
    <property type="project" value="TreeGrafter"/>
</dbReference>
<dbReference type="Gene3D" id="3.40.50.1820">
    <property type="entry name" value="alpha/beta hydrolase"/>
    <property type="match status" value="2"/>
</dbReference>
<keyword evidence="2" id="KW-0596">Phosphopantetheine</keyword>
<dbReference type="InterPro" id="IPR009081">
    <property type="entry name" value="PP-bd_ACP"/>
</dbReference>
<dbReference type="NCBIfam" id="TIGR01720">
    <property type="entry name" value="NRPS-para261"/>
    <property type="match status" value="1"/>
</dbReference>
<proteinExistence type="predicted"/>
<dbReference type="PROSITE" id="PS00455">
    <property type="entry name" value="AMP_BINDING"/>
    <property type="match status" value="4"/>
</dbReference>
<dbReference type="InterPro" id="IPR020845">
    <property type="entry name" value="AMP-binding_CS"/>
</dbReference>
<dbReference type="SUPFAM" id="SSF52777">
    <property type="entry name" value="CoA-dependent acyltransferases"/>
    <property type="match status" value="10"/>
</dbReference>
<dbReference type="Pfam" id="PF00668">
    <property type="entry name" value="Condensation"/>
    <property type="match status" value="5"/>
</dbReference>
<dbReference type="GO" id="GO:0043041">
    <property type="term" value="P:amino acid activation for nonribosomal peptide biosynthetic process"/>
    <property type="evidence" value="ECO:0007669"/>
    <property type="project" value="TreeGrafter"/>
</dbReference>
<dbReference type="KEGG" id="pbro:HOP40_19210"/>
<organism evidence="8 9">
    <name type="scientific">Pseudonocardia broussonetiae</name>
    <dbReference type="NCBI Taxonomy" id="2736640"/>
    <lineage>
        <taxon>Bacteria</taxon>
        <taxon>Bacillati</taxon>
        <taxon>Actinomycetota</taxon>
        <taxon>Actinomycetes</taxon>
        <taxon>Pseudonocardiales</taxon>
        <taxon>Pseudonocardiaceae</taxon>
        <taxon>Pseudonocardia</taxon>
    </lineage>
</organism>
<dbReference type="Gene3D" id="3.30.559.30">
    <property type="entry name" value="Nonribosomal peptide synthetase, condensation domain"/>
    <property type="match status" value="5"/>
</dbReference>
<dbReference type="InterPro" id="IPR010071">
    <property type="entry name" value="AA_adenyl_dom"/>
</dbReference>
<dbReference type="Proteomes" id="UP000505377">
    <property type="component" value="Chromosome"/>
</dbReference>
<gene>
    <name evidence="8" type="ORF">HOP40_19210</name>
</gene>
<feature type="domain" description="Carrier" evidence="7">
    <location>
        <begin position="4246"/>
        <end position="4320"/>
    </location>
</feature>
<dbReference type="InterPro" id="IPR045851">
    <property type="entry name" value="AMP-bd_C_sf"/>
</dbReference>
<dbReference type="GO" id="GO:0008610">
    <property type="term" value="P:lipid biosynthetic process"/>
    <property type="evidence" value="ECO:0007669"/>
    <property type="project" value="UniProtKB-ARBA"/>
</dbReference>
<dbReference type="CDD" id="cd05930">
    <property type="entry name" value="A_NRPS"/>
    <property type="match status" value="4"/>
</dbReference>
<evidence type="ECO:0000256" key="5">
    <source>
        <dbReference type="ARBA" id="ARBA00023194"/>
    </source>
</evidence>
<dbReference type="Gene3D" id="3.40.50.980">
    <property type="match status" value="8"/>
</dbReference>
<reference evidence="8 9" key="1">
    <citation type="submission" date="2020-05" db="EMBL/GenBank/DDBJ databases">
        <authorList>
            <person name="Mo P."/>
        </authorList>
    </citation>
    <scope>NUCLEOTIDE SEQUENCE [LARGE SCALE GENOMIC DNA]</scope>
    <source>
        <strain evidence="8 9">Gen01</strain>
    </source>
</reference>
<dbReference type="FunFam" id="3.40.50.12780:FF:000012">
    <property type="entry name" value="Non-ribosomal peptide synthetase"/>
    <property type="match status" value="1"/>
</dbReference>
<dbReference type="FunFam" id="2.30.38.10:FF:000001">
    <property type="entry name" value="Non-ribosomal peptide synthetase PvdI"/>
    <property type="match status" value="4"/>
</dbReference>
<evidence type="ECO:0000256" key="2">
    <source>
        <dbReference type="ARBA" id="ARBA00022450"/>
    </source>
</evidence>
<dbReference type="InterPro" id="IPR010060">
    <property type="entry name" value="NRPS_synth"/>
</dbReference>
<dbReference type="Gene3D" id="3.30.559.10">
    <property type="entry name" value="Chloramphenicol acetyltransferase-like domain"/>
    <property type="match status" value="5"/>
</dbReference>
<comment type="cofactor">
    <cofactor evidence="1">
        <name>pantetheine 4'-phosphate</name>
        <dbReference type="ChEBI" id="CHEBI:47942"/>
    </cofactor>
</comment>
<dbReference type="SUPFAM" id="SSF56801">
    <property type="entry name" value="Acetyl-CoA synthetase-like"/>
    <property type="match status" value="4"/>
</dbReference>
<evidence type="ECO:0000256" key="6">
    <source>
        <dbReference type="SAM" id="MobiDB-lite"/>
    </source>
</evidence>
<name>A0A6M6JKS6_9PSEU</name>
<dbReference type="GO" id="GO:0044550">
    <property type="term" value="P:secondary metabolite biosynthetic process"/>
    <property type="evidence" value="ECO:0007669"/>
    <property type="project" value="TreeGrafter"/>
</dbReference>
<dbReference type="PROSITE" id="PS00012">
    <property type="entry name" value="PHOSPHOPANTETHEINE"/>
    <property type="match status" value="3"/>
</dbReference>
<dbReference type="SUPFAM" id="SSF47336">
    <property type="entry name" value="ACP-like"/>
    <property type="match status" value="4"/>
</dbReference>
<accession>A0A6M6JKS6</accession>
<evidence type="ECO:0000256" key="3">
    <source>
        <dbReference type="ARBA" id="ARBA00022553"/>
    </source>
</evidence>
<keyword evidence="5" id="KW-0045">Antibiotic biosynthesis</keyword>
<dbReference type="SMART" id="SM00823">
    <property type="entry name" value="PKS_PP"/>
    <property type="match status" value="4"/>
</dbReference>
<dbReference type="NCBIfam" id="NF003417">
    <property type="entry name" value="PRK04813.1"/>
    <property type="match status" value="4"/>
</dbReference>
<dbReference type="InterPro" id="IPR006162">
    <property type="entry name" value="Ppantetheine_attach_site"/>
</dbReference>
<feature type="region of interest" description="Disordered" evidence="6">
    <location>
        <begin position="3154"/>
        <end position="3175"/>
    </location>
</feature>
<dbReference type="InterPro" id="IPR036736">
    <property type="entry name" value="ACP-like_sf"/>
</dbReference>
<evidence type="ECO:0000259" key="7">
    <source>
        <dbReference type="PROSITE" id="PS50075"/>
    </source>
</evidence>
<dbReference type="PROSITE" id="PS50075">
    <property type="entry name" value="CARRIER"/>
    <property type="match status" value="4"/>
</dbReference>
<keyword evidence="3" id="KW-0597">Phosphoprotein</keyword>
<dbReference type="GO" id="GO:0017000">
    <property type="term" value="P:antibiotic biosynthetic process"/>
    <property type="evidence" value="ECO:0007669"/>
    <property type="project" value="UniProtKB-KW"/>
</dbReference>
<dbReference type="GO" id="GO:0031177">
    <property type="term" value="F:phosphopantetheine binding"/>
    <property type="evidence" value="ECO:0007669"/>
    <property type="project" value="InterPro"/>
</dbReference>
<dbReference type="InterPro" id="IPR020806">
    <property type="entry name" value="PKS_PP-bd"/>
</dbReference>
<dbReference type="Gene3D" id="3.30.300.30">
    <property type="match status" value="4"/>
</dbReference>
<dbReference type="InterPro" id="IPR029058">
    <property type="entry name" value="AB_hydrolase_fold"/>
</dbReference>
<keyword evidence="9" id="KW-1185">Reference proteome</keyword>
<dbReference type="EMBL" id="CP053564">
    <property type="protein sequence ID" value="QJY47670.1"/>
    <property type="molecule type" value="Genomic_DNA"/>
</dbReference>
<dbReference type="Pfam" id="PF00550">
    <property type="entry name" value="PP-binding"/>
    <property type="match status" value="4"/>
</dbReference>
<dbReference type="PANTHER" id="PTHR45527">
    <property type="entry name" value="NONRIBOSOMAL PEPTIDE SYNTHETASE"/>
    <property type="match status" value="1"/>
</dbReference>